<dbReference type="EMBL" id="WBMS02000028">
    <property type="protein sequence ID" value="MWA04623.1"/>
    <property type="molecule type" value="Genomic_DNA"/>
</dbReference>
<keyword evidence="2" id="KW-1185">Reference proteome</keyword>
<name>A0A6I4MG02_9ACTN</name>
<proteinExistence type="predicted"/>
<dbReference type="RefSeq" id="WP_151597124.1">
    <property type="nucleotide sequence ID" value="NZ_WBMS02000028.1"/>
</dbReference>
<organism evidence="1 2">
    <name type="scientific">Actinomadura physcomitrii</name>
    <dbReference type="NCBI Taxonomy" id="2650748"/>
    <lineage>
        <taxon>Bacteria</taxon>
        <taxon>Bacillati</taxon>
        <taxon>Actinomycetota</taxon>
        <taxon>Actinomycetes</taxon>
        <taxon>Streptosporangiales</taxon>
        <taxon>Thermomonosporaceae</taxon>
        <taxon>Actinomadura</taxon>
    </lineage>
</organism>
<protein>
    <submittedName>
        <fullName evidence="1">Uncharacterized protein</fullName>
    </submittedName>
</protein>
<dbReference type="Proteomes" id="UP000462055">
    <property type="component" value="Unassembled WGS sequence"/>
</dbReference>
<reference evidence="1" key="1">
    <citation type="submission" date="2019-12" db="EMBL/GenBank/DDBJ databases">
        <title>Actinomadura physcomitrii sp. nov., a novel actinomycete isolated from moss [Physcomitrium sphaericum (Ludw) Fuernr].</title>
        <authorList>
            <person name="Zhuang X."/>
        </authorList>
    </citation>
    <scope>NUCLEOTIDE SEQUENCE [LARGE SCALE GENOMIC DNA]</scope>
    <source>
        <strain evidence="1">LD22</strain>
    </source>
</reference>
<evidence type="ECO:0000313" key="1">
    <source>
        <dbReference type="EMBL" id="MWA04623.1"/>
    </source>
</evidence>
<comment type="caution">
    <text evidence="1">The sequence shown here is derived from an EMBL/GenBank/DDBJ whole genome shotgun (WGS) entry which is preliminary data.</text>
</comment>
<accession>A0A6I4MG02</accession>
<sequence length="59" mass="6310">MSDSSAIVSGKTLISVPAALEIAHGAYEQAMAQHGLLPDSIKTIRAMAEKNVRELETEE</sequence>
<gene>
    <name evidence="1" type="ORF">F8568_030445</name>
</gene>
<dbReference type="AlphaFoldDB" id="A0A6I4MG02"/>
<evidence type="ECO:0000313" key="2">
    <source>
        <dbReference type="Proteomes" id="UP000462055"/>
    </source>
</evidence>